<name>M2YCD0_9MICC</name>
<evidence type="ECO:0000256" key="3">
    <source>
        <dbReference type="ARBA" id="ARBA00022801"/>
    </source>
</evidence>
<keyword evidence="3" id="KW-0378">Hydrolase</keyword>
<feature type="domain" description="Peptidase S9A N-terminal" evidence="7">
    <location>
        <begin position="24"/>
        <end position="445"/>
    </location>
</feature>
<reference evidence="8 9" key="1">
    <citation type="journal article" date="2014" name="Genome Announc.">
        <title>Draft Genome Sequence of Kocuria palustris PEL.</title>
        <authorList>
            <person name="Sharma G."/>
            <person name="Khatri I."/>
            <person name="Subramanian S."/>
        </authorList>
    </citation>
    <scope>NUCLEOTIDE SEQUENCE [LARGE SCALE GENOMIC DNA]</scope>
    <source>
        <strain evidence="8 9">PEL</strain>
    </source>
</reference>
<keyword evidence="9" id="KW-1185">Reference proteome</keyword>
<dbReference type="GO" id="GO:0006508">
    <property type="term" value="P:proteolysis"/>
    <property type="evidence" value="ECO:0007669"/>
    <property type="project" value="UniProtKB-KW"/>
</dbReference>
<keyword evidence="4" id="KW-0720">Serine protease</keyword>
<dbReference type="InterPro" id="IPR029058">
    <property type="entry name" value="AB_hydrolase_fold"/>
</dbReference>
<sequence length="736" mass="81502">MLSALVPTMSAMTSQHPDPSPAPPETPRRDHVREFHGDSFQDPYEWLREKDSPEVIAHLEAETACAEAATAQLAPLREQLFQEVRTRVLETDLSVPWRRGDWWYFTRTVEGGEHSVQCRVPAAEEGWEPPQIVAGQSLPGEQTLLDGNARAQPHEFWSLGAFDITHDGTRMAWAEDTTGDERFTVRVHDFAADRTLDDEIPETSYGAFLSPAGDAVFYTEVDDSWRPWRLRRHVLGTPLEQDITIAQEDDPGLWLGAELSSDRRWLVLEAGCSEYSEVSILRIEEAGEQAPQVVVPRGAGVLASAEPVRIDGRDVVLLQHDRQAPDGRLSLIELSDLPGESAELPGDGFPPGIDIVAPREGLRVLGFAATQHHLVLEVREDILPGLRILPLKGLGTESQAEPHVLEVPGELTAVSLTAAEPDSPVLRFTAESFVIPRRVFDLILDAPGTELPDPVLRREQPVLGDYSAADYSVERDWAQAEDGTRIPITLIRRRDAAQPAPAVVYAYGSYEISMDPSFSYSRISLLDRGAVWAIAHVRGGGELGRQWYESGKKEHKRRTFTDVVAATRHLGGRSDIDADRVVLMGGSAGGLLVGAVLNLAPELYCGAVAAVPFVDPLTSMLMPELPLTALEWEEWGNPLDSAEVYWTMKAYTPYENVSARDYPPILAVTSLHDTRVLYVEPAKWVAALRHENPDKREQILMRIEMAGGHGGASGRYQQWRDNAWEDAWALERLGLA</sequence>
<keyword evidence="2 8" id="KW-0645">Protease</keyword>
<dbReference type="GO" id="GO:0004252">
    <property type="term" value="F:serine-type endopeptidase activity"/>
    <property type="evidence" value="ECO:0007669"/>
    <property type="project" value="InterPro"/>
</dbReference>
<evidence type="ECO:0000256" key="2">
    <source>
        <dbReference type="ARBA" id="ARBA00022670"/>
    </source>
</evidence>
<dbReference type="PANTHER" id="PTHR11757:SF19">
    <property type="entry name" value="PROLYL ENDOPEPTIDASE-LIKE"/>
    <property type="match status" value="1"/>
</dbReference>
<dbReference type="InterPro" id="IPR051543">
    <property type="entry name" value="Serine_Peptidase_S9A"/>
</dbReference>
<dbReference type="InterPro" id="IPR001375">
    <property type="entry name" value="Peptidase_S9_cat"/>
</dbReference>
<dbReference type="Proteomes" id="UP000009877">
    <property type="component" value="Unassembled WGS sequence"/>
</dbReference>
<dbReference type="SUPFAM" id="SSF53474">
    <property type="entry name" value="alpha/beta-Hydrolases"/>
    <property type="match status" value="1"/>
</dbReference>
<evidence type="ECO:0000259" key="6">
    <source>
        <dbReference type="Pfam" id="PF00326"/>
    </source>
</evidence>
<accession>M2YCD0</accession>
<dbReference type="Pfam" id="PF00326">
    <property type="entry name" value="Peptidase_S9"/>
    <property type="match status" value="1"/>
</dbReference>
<dbReference type="Gene3D" id="2.130.10.120">
    <property type="entry name" value="Prolyl oligopeptidase, N-terminal domain"/>
    <property type="match status" value="1"/>
</dbReference>
<evidence type="ECO:0000313" key="9">
    <source>
        <dbReference type="Proteomes" id="UP000009877"/>
    </source>
</evidence>
<dbReference type="Gene3D" id="3.40.50.1820">
    <property type="entry name" value="alpha/beta hydrolase"/>
    <property type="match status" value="1"/>
</dbReference>
<organism evidence="8 9">
    <name type="scientific">Kocuria palustris PEL</name>
    <dbReference type="NCBI Taxonomy" id="1236550"/>
    <lineage>
        <taxon>Bacteria</taxon>
        <taxon>Bacillati</taxon>
        <taxon>Actinomycetota</taxon>
        <taxon>Actinomycetes</taxon>
        <taxon>Micrococcales</taxon>
        <taxon>Micrococcaceae</taxon>
        <taxon>Kocuria</taxon>
    </lineage>
</organism>
<dbReference type="InterPro" id="IPR023302">
    <property type="entry name" value="Pept_S9A_N"/>
</dbReference>
<dbReference type="PROSITE" id="PS00708">
    <property type="entry name" value="PRO_ENDOPEP_SER"/>
    <property type="match status" value="1"/>
</dbReference>
<gene>
    <name evidence="8" type="ORF">C884_00580</name>
</gene>
<dbReference type="SUPFAM" id="SSF50993">
    <property type="entry name" value="Peptidase/esterase 'gauge' domain"/>
    <property type="match status" value="1"/>
</dbReference>
<dbReference type="STRING" id="71999.KPaMU14_08840"/>
<dbReference type="InterPro" id="IPR002470">
    <property type="entry name" value="Peptidase_S9A"/>
</dbReference>
<comment type="caution">
    <text evidence="8">The sequence shown here is derived from an EMBL/GenBank/DDBJ whole genome shotgun (WGS) entry which is preliminary data.</text>
</comment>
<feature type="domain" description="Peptidase S9 prolyl oligopeptidase catalytic" evidence="6">
    <location>
        <begin position="516"/>
        <end position="734"/>
    </location>
</feature>
<proteinExistence type="inferred from homology"/>
<evidence type="ECO:0000256" key="5">
    <source>
        <dbReference type="SAM" id="MobiDB-lite"/>
    </source>
</evidence>
<comment type="similarity">
    <text evidence="1">Belongs to the peptidase S9A family.</text>
</comment>
<feature type="region of interest" description="Disordered" evidence="5">
    <location>
        <begin position="1"/>
        <end position="32"/>
    </location>
</feature>
<dbReference type="Pfam" id="PF02897">
    <property type="entry name" value="Peptidase_S9_N"/>
    <property type="match status" value="1"/>
</dbReference>
<dbReference type="AlphaFoldDB" id="M2YCD0"/>
<evidence type="ECO:0000256" key="4">
    <source>
        <dbReference type="ARBA" id="ARBA00022825"/>
    </source>
</evidence>
<protein>
    <submittedName>
        <fullName evidence="8">Protease II</fullName>
    </submittedName>
</protein>
<dbReference type="PRINTS" id="PR00862">
    <property type="entry name" value="PROLIGOPTASE"/>
</dbReference>
<dbReference type="InterPro" id="IPR002471">
    <property type="entry name" value="Pept_S9_AS"/>
</dbReference>
<dbReference type="EMBL" id="ANHZ02000016">
    <property type="protein sequence ID" value="EME36289.1"/>
    <property type="molecule type" value="Genomic_DNA"/>
</dbReference>
<evidence type="ECO:0000259" key="7">
    <source>
        <dbReference type="Pfam" id="PF02897"/>
    </source>
</evidence>
<evidence type="ECO:0000313" key="8">
    <source>
        <dbReference type="EMBL" id="EME36289.1"/>
    </source>
</evidence>
<evidence type="ECO:0000256" key="1">
    <source>
        <dbReference type="ARBA" id="ARBA00005228"/>
    </source>
</evidence>
<dbReference type="PANTHER" id="PTHR11757">
    <property type="entry name" value="PROTEASE FAMILY S9A OLIGOPEPTIDASE"/>
    <property type="match status" value="1"/>
</dbReference>